<evidence type="ECO:0000313" key="3">
    <source>
        <dbReference type="Proteomes" id="UP001596288"/>
    </source>
</evidence>
<gene>
    <name evidence="2" type="ORF">ACFQAV_00515</name>
</gene>
<accession>A0ABW1RGS0</accession>
<dbReference type="Proteomes" id="UP001596288">
    <property type="component" value="Unassembled WGS sequence"/>
</dbReference>
<dbReference type="RefSeq" id="WP_137610857.1">
    <property type="nucleotide sequence ID" value="NZ_BJDF01000004.1"/>
</dbReference>
<feature type="domain" description="WYL" evidence="1">
    <location>
        <begin position="141"/>
        <end position="216"/>
    </location>
</feature>
<protein>
    <submittedName>
        <fullName evidence="2">Helix-turn-helix transcriptional regulator</fullName>
    </submittedName>
</protein>
<dbReference type="InterPro" id="IPR051534">
    <property type="entry name" value="CBASS_pafABC_assoc_protein"/>
</dbReference>
<evidence type="ECO:0000313" key="2">
    <source>
        <dbReference type="EMBL" id="MFC6175300.1"/>
    </source>
</evidence>
<evidence type="ECO:0000259" key="1">
    <source>
        <dbReference type="Pfam" id="PF13280"/>
    </source>
</evidence>
<sequence>MDSNVRISNTLFKMICGGKIDTRENATLYSCDSRSIRRDMTTIHRIIKTTDHLKFHHDTKSDIYYLTHNDFLPFEEILAIMKVLIGSRAFGKTELNKISGSLAEFVSSEHQEEINNMMTSLKTGGYLPVNQDNDLIDRVKKFQDIIQNKKAISFNYRDSNPAGHSHKTRIGLPLSLYFSGNYFYVIMYRLNSEKMENFDDGITYVYRLDRFQSITVKRKSFEVPREKFEDEESIRNKSYRLNSGSAISYEFNYRGYYPAALDQLPNSKIKRTESGKIFKNPDGSVVISGNMFFNGAKMWVLSQGNLVTVKSPQTLIAAVKKELQETLDGY</sequence>
<comment type="caution">
    <text evidence="2">The sequence shown here is derived from an EMBL/GenBank/DDBJ whole genome shotgun (WGS) entry which is preliminary data.</text>
</comment>
<name>A0ABW1RGS0_9LACO</name>
<dbReference type="EMBL" id="JBHSSF010000005">
    <property type="protein sequence ID" value="MFC6175300.1"/>
    <property type="molecule type" value="Genomic_DNA"/>
</dbReference>
<proteinExistence type="predicted"/>
<organism evidence="2 3">
    <name type="scientific">Companilactobacillus huachuanensis</name>
    <dbReference type="NCBI Taxonomy" id="2559914"/>
    <lineage>
        <taxon>Bacteria</taxon>
        <taxon>Bacillati</taxon>
        <taxon>Bacillota</taxon>
        <taxon>Bacilli</taxon>
        <taxon>Lactobacillales</taxon>
        <taxon>Lactobacillaceae</taxon>
        <taxon>Companilactobacillus</taxon>
    </lineage>
</organism>
<dbReference type="PANTHER" id="PTHR34580:SF1">
    <property type="entry name" value="PROTEIN PAFC"/>
    <property type="match status" value="1"/>
</dbReference>
<dbReference type="PROSITE" id="PS52050">
    <property type="entry name" value="WYL"/>
    <property type="match status" value="1"/>
</dbReference>
<dbReference type="InterPro" id="IPR026881">
    <property type="entry name" value="WYL_dom"/>
</dbReference>
<keyword evidence="3" id="KW-1185">Reference proteome</keyword>
<dbReference type="PANTHER" id="PTHR34580">
    <property type="match status" value="1"/>
</dbReference>
<reference evidence="3" key="1">
    <citation type="journal article" date="2019" name="Int. J. Syst. Evol. Microbiol.">
        <title>The Global Catalogue of Microorganisms (GCM) 10K type strain sequencing project: providing services to taxonomists for standard genome sequencing and annotation.</title>
        <authorList>
            <consortium name="The Broad Institute Genomics Platform"/>
            <consortium name="The Broad Institute Genome Sequencing Center for Infectious Disease"/>
            <person name="Wu L."/>
            <person name="Ma J."/>
        </authorList>
    </citation>
    <scope>NUCLEOTIDE SEQUENCE [LARGE SCALE GENOMIC DNA]</scope>
    <source>
        <strain evidence="3">CCM 8927</strain>
    </source>
</reference>
<dbReference type="Pfam" id="PF13280">
    <property type="entry name" value="WYL"/>
    <property type="match status" value="1"/>
</dbReference>